<dbReference type="Proteomes" id="UP000244855">
    <property type="component" value="Unassembled WGS sequence"/>
</dbReference>
<protein>
    <submittedName>
        <fullName evidence="1">Uncharacterized protein</fullName>
    </submittedName>
</protein>
<evidence type="ECO:0000313" key="2">
    <source>
        <dbReference type="Proteomes" id="UP000244855"/>
    </source>
</evidence>
<gene>
    <name evidence="1" type="ORF">DM02DRAFT_614922</name>
</gene>
<organism evidence="1 2">
    <name type="scientific">Periconia macrospinosa</name>
    <dbReference type="NCBI Taxonomy" id="97972"/>
    <lineage>
        <taxon>Eukaryota</taxon>
        <taxon>Fungi</taxon>
        <taxon>Dikarya</taxon>
        <taxon>Ascomycota</taxon>
        <taxon>Pezizomycotina</taxon>
        <taxon>Dothideomycetes</taxon>
        <taxon>Pleosporomycetidae</taxon>
        <taxon>Pleosporales</taxon>
        <taxon>Massarineae</taxon>
        <taxon>Periconiaceae</taxon>
        <taxon>Periconia</taxon>
    </lineage>
</organism>
<name>A0A2V1DQH9_9PLEO</name>
<reference evidence="1 2" key="1">
    <citation type="journal article" date="2018" name="Sci. Rep.">
        <title>Comparative genomics provides insights into the lifestyle and reveals functional heterogeneity of dark septate endophytic fungi.</title>
        <authorList>
            <person name="Knapp D.G."/>
            <person name="Nemeth J.B."/>
            <person name="Barry K."/>
            <person name="Hainaut M."/>
            <person name="Henrissat B."/>
            <person name="Johnson J."/>
            <person name="Kuo A."/>
            <person name="Lim J.H.P."/>
            <person name="Lipzen A."/>
            <person name="Nolan M."/>
            <person name="Ohm R.A."/>
            <person name="Tamas L."/>
            <person name="Grigoriev I.V."/>
            <person name="Spatafora J.W."/>
            <person name="Nagy L.G."/>
            <person name="Kovacs G.M."/>
        </authorList>
    </citation>
    <scope>NUCLEOTIDE SEQUENCE [LARGE SCALE GENOMIC DNA]</scope>
    <source>
        <strain evidence="1 2">DSE2036</strain>
    </source>
</reference>
<keyword evidence="2" id="KW-1185">Reference proteome</keyword>
<proteinExistence type="predicted"/>
<dbReference type="EMBL" id="KZ805389">
    <property type="protein sequence ID" value="PVH99603.1"/>
    <property type="molecule type" value="Genomic_DNA"/>
</dbReference>
<dbReference type="AlphaFoldDB" id="A0A2V1DQH9"/>
<accession>A0A2V1DQH9</accession>
<evidence type="ECO:0000313" key="1">
    <source>
        <dbReference type="EMBL" id="PVH99603.1"/>
    </source>
</evidence>
<sequence>MPPARMSSWALALIGKPKCLDGHHFVGGKTVMEFVDLDVLWFDVSFLERLRGSKFTYTVADEVNGGASE</sequence>